<dbReference type="InterPro" id="IPR008969">
    <property type="entry name" value="CarboxyPept-like_regulatory"/>
</dbReference>
<dbReference type="NCBIfam" id="TIGR04056">
    <property type="entry name" value="OMP_RagA_SusC"/>
    <property type="match status" value="1"/>
</dbReference>
<dbReference type="InterPro" id="IPR039426">
    <property type="entry name" value="TonB-dep_rcpt-like"/>
</dbReference>
<dbReference type="SUPFAM" id="SSF49464">
    <property type="entry name" value="Carboxypeptidase regulatory domain-like"/>
    <property type="match status" value="1"/>
</dbReference>
<comment type="subcellular location">
    <subcellularLocation>
        <location evidence="1 7">Cell outer membrane</location>
        <topology evidence="1 7">Multi-pass membrane protein</topology>
    </subcellularLocation>
</comment>
<evidence type="ECO:0000313" key="10">
    <source>
        <dbReference type="Proteomes" id="UP000184287"/>
    </source>
</evidence>
<evidence type="ECO:0000313" key="9">
    <source>
        <dbReference type="EMBL" id="SHE40797.1"/>
    </source>
</evidence>
<dbReference type="STRING" id="288992.SAMN04488522_101118"/>
<keyword evidence="6 7" id="KW-0998">Cell outer membrane</keyword>
<evidence type="ECO:0000256" key="5">
    <source>
        <dbReference type="ARBA" id="ARBA00023136"/>
    </source>
</evidence>
<dbReference type="Pfam" id="PF13715">
    <property type="entry name" value="CarbopepD_reg_2"/>
    <property type="match status" value="1"/>
</dbReference>
<dbReference type="Gene3D" id="2.40.170.20">
    <property type="entry name" value="TonB-dependent receptor, beta-barrel domain"/>
    <property type="match status" value="1"/>
</dbReference>
<keyword evidence="5 7" id="KW-0472">Membrane</keyword>
<dbReference type="InterPro" id="IPR023996">
    <property type="entry name" value="TonB-dep_OMP_SusC/RagA"/>
</dbReference>
<dbReference type="NCBIfam" id="TIGR04057">
    <property type="entry name" value="SusC_RagA_signa"/>
    <property type="match status" value="1"/>
</dbReference>
<dbReference type="GO" id="GO:0009279">
    <property type="term" value="C:cell outer membrane"/>
    <property type="evidence" value="ECO:0007669"/>
    <property type="project" value="UniProtKB-SubCell"/>
</dbReference>
<evidence type="ECO:0000256" key="2">
    <source>
        <dbReference type="ARBA" id="ARBA00022448"/>
    </source>
</evidence>
<dbReference type="Proteomes" id="UP000184287">
    <property type="component" value="Unassembled WGS sequence"/>
</dbReference>
<dbReference type="InterPro" id="IPR012910">
    <property type="entry name" value="Plug_dom"/>
</dbReference>
<dbReference type="Gene3D" id="3.55.50.30">
    <property type="match status" value="1"/>
</dbReference>
<name>A0A1M4T971_9SPHI</name>
<evidence type="ECO:0000256" key="4">
    <source>
        <dbReference type="ARBA" id="ARBA00022692"/>
    </source>
</evidence>
<proteinExistence type="inferred from homology"/>
<dbReference type="SUPFAM" id="SSF56935">
    <property type="entry name" value="Porins"/>
    <property type="match status" value="1"/>
</dbReference>
<keyword evidence="4 7" id="KW-0812">Transmembrane</keyword>
<evidence type="ECO:0000256" key="6">
    <source>
        <dbReference type="ARBA" id="ARBA00023237"/>
    </source>
</evidence>
<dbReference type="PROSITE" id="PS52016">
    <property type="entry name" value="TONB_DEPENDENT_REC_3"/>
    <property type="match status" value="1"/>
</dbReference>
<dbReference type="Gene3D" id="2.170.130.10">
    <property type="entry name" value="TonB-dependent receptor, plug domain"/>
    <property type="match status" value="1"/>
</dbReference>
<evidence type="ECO:0000256" key="1">
    <source>
        <dbReference type="ARBA" id="ARBA00004571"/>
    </source>
</evidence>
<protein>
    <submittedName>
        <fullName evidence="9">TonB-linked outer membrane protein, SusC/RagA family</fullName>
    </submittedName>
</protein>
<dbReference type="AlphaFoldDB" id="A0A1M4T971"/>
<dbReference type="InterPro" id="IPR037066">
    <property type="entry name" value="Plug_dom_sf"/>
</dbReference>
<keyword evidence="10" id="KW-1185">Reference proteome</keyword>
<evidence type="ECO:0000256" key="3">
    <source>
        <dbReference type="ARBA" id="ARBA00022452"/>
    </source>
</evidence>
<dbReference type="Gene3D" id="2.60.40.1120">
    <property type="entry name" value="Carboxypeptidase-like, regulatory domain"/>
    <property type="match status" value="1"/>
</dbReference>
<organism evidence="9 10">
    <name type="scientific">Pedobacter caeni</name>
    <dbReference type="NCBI Taxonomy" id="288992"/>
    <lineage>
        <taxon>Bacteria</taxon>
        <taxon>Pseudomonadati</taxon>
        <taxon>Bacteroidota</taxon>
        <taxon>Sphingobacteriia</taxon>
        <taxon>Sphingobacteriales</taxon>
        <taxon>Sphingobacteriaceae</taxon>
        <taxon>Pedobacter</taxon>
    </lineage>
</organism>
<feature type="domain" description="TonB-dependent receptor plug" evidence="8">
    <location>
        <begin position="224"/>
        <end position="350"/>
    </location>
</feature>
<keyword evidence="2 7" id="KW-0813">Transport</keyword>
<dbReference type="InterPro" id="IPR036942">
    <property type="entry name" value="Beta-barrel_TonB_sf"/>
</dbReference>
<evidence type="ECO:0000256" key="7">
    <source>
        <dbReference type="PROSITE-ProRule" id="PRU01360"/>
    </source>
</evidence>
<dbReference type="EMBL" id="FQUQ01000001">
    <property type="protein sequence ID" value="SHE40797.1"/>
    <property type="molecule type" value="Genomic_DNA"/>
</dbReference>
<reference evidence="10" key="1">
    <citation type="submission" date="2016-11" db="EMBL/GenBank/DDBJ databases">
        <authorList>
            <person name="Varghese N."/>
            <person name="Submissions S."/>
        </authorList>
    </citation>
    <scope>NUCLEOTIDE SEQUENCE [LARGE SCALE GENOMIC DNA]</scope>
    <source>
        <strain evidence="10">DSM 16990</strain>
    </source>
</reference>
<sequence>MYKIYTKNFGWWNRHTPTILLTMKLITFILLTTFVQVSAATFAQTLSYRQKKTTLEHVFKELERQTGYTVFWSSNSLENKTLDVNFKQSNLAEVMEKCLEGQDLTYTIDNHTVVIREKEKSIIERFVSYFNLVDVTGRITDEQGKPLPGATVRIKNGGKATITDATGRWSLNKIDESAVLVVSFLGFKPQEVAVKGKSIIDVRLIPSMSELDDVVVVGYGTTKRKDLVGSVASITGDDLRQQVATNFTQGLVARAPGVQVSRPNGMPGASASIRIRGLSTVSGVNDPLFVIDGIPIQLYNGGGSSAMRTAPGLGLMDPLAGIDMNDIENIEILKDASGTAIYGSRAANGVIIITTKKGKAGQKPVFSFSYDASVDRQNKFHDLLSGPEYVSLIKGIYEKAGQTIEDENFPGNSNTDWQRAVTQVGLVQNINVNLLGASKDGGTVYGFSTGLTDQKGILIKSGFKRYSVRANVESKVLSFFKVGTTLNFSSSTLNGGGLGPTFMNSSVLTYRPDIPVYNPDGTYAKASGGDNPVAERQNTDVNESQRLLASGFAELEIIPGLKLRSSLAFDINSNAGYLYYPSWMTSKIGSGTKGTRMDRNYKYTNRIFDNTLNYSKLFGKHHIDVVSGASWTLNMSTAVSISSEDFPNDDVLNNLGSAARITGAGDIKESSGLESFFARANYDYDGKYYLSLSGRADNSTKFGPENQWGYFPSVGVAWRFSKEKFMEKLNFLDDAKLRFTTGKTGTSAFGTFGFLTLFNTGFMFDGVSGVRANPDAGRPNPNIRWESTTQTDVALELSFLKSRLRASVNYYSKYTKGLITGPGVPLSSGYTFETRNVGDLSNRGWEFTFSGIPVSTKNFTWISDLNVTFNKNKVEKTYGTTLFGRTPITEGLPLNGILGYRTNGLYQSKAEVDAANEQARKKSGNPRAYYQTVQTSAGDVRYVDTNDDGIINAADRQILGYAQNPKYFGGWNNTFRYKQFELSALLQFDVGSKLLREMSMDSFRGWGFNVSPKVLTAWTPENPNTDQPRNVINGPQQNVDTRTDRFVDDSSFLRLKNVQLSYVFQNDLLKMLYVQQIRVFVGASNLLTWTKYKGLDPEANSENSFTDHGRDTGVYPQARGMSFGVNFKF</sequence>
<evidence type="ECO:0000259" key="8">
    <source>
        <dbReference type="Pfam" id="PF07715"/>
    </source>
</evidence>
<dbReference type="Pfam" id="PF07715">
    <property type="entry name" value="Plug"/>
    <property type="match status" value="1"/>
</dbReference>
<accession>A0A1M4T971</accession>
<comment type="similarity">
    <text evidence="7">Belongs to the TonB-dependent receptor family.</text>
</comment>
<dbReference type="InterPro" id="IPR023997">
    <property type="entry name" value="TonB-dep_OMP_SusC/RagA_CS"/>
</dbReference>
<keyword evidence="3 7" id="KW-1134">Transmembrane beta strand</keyword>
<gene>
    <name evidence="9" type="ORF">SAMN04488522_101118</name>
</gene>